<gene>
    <name evidence="7" type="primary">rplI</name>
    <name evidence="10" type="ORF">IAB90_00135</name>
</gene>
<keyword evidence="5 7" id="KW-0687">Ribonucleoprotein</keyword>
<accession>A0A9D1AF36</accession>
<dbReference type="GO" id="GO:1990904">
    <property type="term" value="C:ribonucleoprotein complex"/>
    <property type="evidence" value="ECO:0007669"/>
    <property type="project" value="UniProtKB-KW"/>
</dbReference>
<dbReference type="Pfam" id="PF03948">
    <property type="entry name" value="Ribosomal_L9_C"/>
    <property type="match status" value="1"/>
</dbReference>
<dbReference type="HAMAP" id="MF_00503">
    <property type="entry name" value="Ribosomal_bL9"/>
    <property type="match status" value="1"/>
</dbReference>
<reference evidence="10" key="2">
    <citation type="journal article" date="2021" name="PeerJ">
        <title>Extensive microbial diversity within the chicken gut microbiome revealed by metagenomics and culture.</title>
        <authorList>
            <person name="Gilroy R."/>
            <person name="Ravi A."/>
            <person name="Getino M."/>
            <person name="Pursley I."/>
            <person name="Horton D.L."/>
            <person name="Alikhan N.F."/>
            <person name="Baker D."/>
            <person name="Gharbi K."/>
            <person name="Hall N."/>
            <person name="Watson M."/>
            <person name="Adriaenssens E.M."/>
            <person name="Foster-Nyarko E."/>
            <person name="Jarju S."/>
            <person name="Secka A."/>
            <person name="Antonio M."/>
            <person name="Oren A."/>
            <person name="Chaudhuri R.R."/>
            <person name="La Ragione R."/>
            <person name="Hildebrand F."/>
            <person name="Pallen M.J."/>
        </authorList>
    </citation>
    <scope>NUCLEOTIDE SEQUENCE</scope>
    <source>
        <strain evidence="10">ChiW25-3613</strain>
    </source>
</reference>
<evidence type="ECO:0000259" key="9">
    <source>
        <dbReference type="Pfam" id="PF03948"/>
    </source>
</evidence>
<protein>
    <recommendedName>
        <fullName evidence="6 7">Large ribosomal subunit protein bL9</fullName>
    </recommendedName>
</protein>
<dbReference type="Gene3D" id="3.40.5.10">
    <property type="entry name" value="Ribosomal protein L9, N-terminal domain"/>
    <property type="match status" value="1"/>
</dbReference>
<organism evidence="10 11">
    <name type="scientific">Candidatus Coproplasma stercoripullorum</name>
    <dbReference type="NCBI Taxonomy" id="2840751"/>
    <lineage>
        <taxon>Bacteria</taxon>
        <taxon>Bacillati</taxon>
        <taxon>Bacillota</taxon>
        <taxon>Clostridia</taxon>
        <taxon>Eubacteriales</taxon>
        <taxon>Candidatus Coproplasma</taxon>
    </lineage>
</organism>
<evidence type="ECO:0000259" key="8">
    <source>
        <dbReference type="Pfam" id="PF01281"/>
    </source>
</evidence>
<keyword evidence="4 7" id="KW-0689">Ribosomal protein</keyword>
<dbReference type="GO" id="GO:0019843">
    <property type="term" value="F:rRNA binding"/>
    <property type="evidence" value="ECO:0007669"/>
    <property type="project" value="UniProtKB-UniRule"/>
</dbReference>
<comment type="caution">
    <text evidence="10">The sequence shown here is derived from an EMBL/GenBank/DDBJ whole genome shotgun (WGS) entry which is preliminary data.</text>
</comment>
<dbReference type="PANTHER" id="PTHR21368">
    <property type="entry name" value="50S RIBOSOMAL PROTEIN L9"/>
    <property type="match status" value="1"/>
</dbReference>
<dbReference type="Gene3D" id="3.10.430.100">
    <property type="entry name" value="Ribosomal protein L9, C-terminal domain"/>
    <property type="match status" value="1"/>
</dbReference>
<dbReference type="Proteomes" id="UP000824179">
    <property type="component" value="Unassembled WGS sequence"/>
</dbReference>
<dbReference type="InterPro" id="IPR020070">
    <property type="entry name" value="Ribosomal_bL9_N"/>
</dbReference>
<dbReference type="GO" id="GO:0003735">
    <property type="term" value="F:structural constituent of ribosome"/>
    <property type="evidence" value="ECO:0007669"/>
    <property type="project" value="InterPro"/>
</dbReference>
<dbReference type="InterPro" id="IPR036791">
    <property type="entry name" value="Ribosomal_bL9_C_sf"/>
</dbReference>
<name>A0A9D1AF36_9FIRM</name>
<dbReference type="EMBL" id="DVHB01000003">
    <property type="protein sequence ID" value="HIR38768.1"/>
    <property type="molecule type" value="Genomic_DNA"/>
</dbReference>
<evidence type="ECO:0000256" key="4">
    <source>
        <dbReference type="ARBA" id="ARBA00022980"/>
    </source>
</evidence>
<dbReference type="InterPro" id="IPR000244">
    <property type="entry name" value="Ribosomal_bL9"/>
</dbReference>
<dbReference type="GO" id="GO:0005840">
    <property type="term" value="C:ribosome"/>
    <property type="evidence" value="ECO:0007669"/>
    <property type="project" value="UniProtKB-KW"/>
</dbReference>
<dbReference type="SUPFAM" id="SSF55658">
    <property type="entry name" value="L9 N-domain-like"/>
    <property type="match status" value="1"/>
</dbReference>
<dbReference type="InterPro" id="IPR020069">
    <property type="entry name" value="Ribosomal_bL9_C"/>
</dbReference>
<keyword evidence="2 7" id="KW-0699">rRNA-binding</keyword>
<keyword evidence="3 7" id="KW-0694">RNA-binding</keyword>
<dbReference type="InterPro" id="IPR036935">
    <property type="entry name" value="Ribosomal_bL9_N_sf"/>
</dbReference>
<dbReference type="InterPro" id="IPR020594">
    <property type="entry name" value="Ribosomal_bL9_bac/chp"/>
</dbReference>
<feature type="domain" description="Ribosomal protein L9" evidence="8">
    <location>
        <begin position="1"/>
        <end position="45"/>
    </location>
</feature>
<dbReference type="NCBIfam" id="TIGR00158">
    <property type="entry name" value="L9"/>
    <property type="match status" value="1"/>
</dbReference>
<sequence length="149" mass="15641">MRVILLKDVKGQGKKGDVVDVSDSYARNYLIKGGYAEVATAVKINDIAQKKAAADFHKAEELKAARALAAELKGKSFSIKVKAGSGGRLFGSVTAADVAAALAEGGYAVDKKKVVLTSPLREAGSYDVELKLFEGVSAKITVRVEALAQ</sequence>
<evidence type="ECO:0000313" key="10">
    <source>
        <dbReference type="EMBL" id="HIR38768.1"/>
    </source>
</evidence>
<dbReference type="AlphaFoldDB" id="A0A9D1AF36"/>
<evidence type="ECO:0000313" key="11">
    <source>
        <dbReference type="Proteomes" id="UP000824179"/>
    </source>
</evidence>
<proteinExistence type="inferred from homology"/>
<dbReference type="InterPro" id="IPR009027">
    <property type="entry name" value="Ribosomal_bL9/RNase_H1_N"/>
</dbReference>
<evidence type="ECO:0000256" key="1">
    <source>
        <dbReference type="ARBA" id="ARBA00010605"/>
    </source>
</evidence>
<dbReference type="SUPFAM" id="SSF55653">
    <property type="entry name" value="Ribosomal protein L9 C-domain"/>
    <property type="match status" value="1"/>
</dbReference>
<evidence type="ECO:0000256" key="6">
    <source>
        <dbReference type="ARBA" id="ARBA00035292"/>
    </source>
</evidence>
<dbReference type="Pfam" id="PF01281">
    <property type="entry name" value="Ribosomal_L9_N"/>
    <property type="match status" value="1"/>
</dbReference>
<reference evidence="10" key="1">
    <citation type="submission" date="2020-10" db="EMBL/GenBank/DDBJ databases">
        <authorList>
            <person name="Gilroy R."/>
        </authorList>
    </citation>
    <scope>NUCLEOTIDE SEQUENCE</scope>
    <source>
        <strain evidence="10">ChiW25-3613</strain>
    </source>
</reference>
<dbReference type="GO" id="GO:0006412">
    <property type="term" value="P:translation"/>
    <property type="evidence" value="ECO:0007669"/>
    <property type="project" value="UniProtKB-UniRule"/>
</dbReference>
<comment type="similarity">
    <text evidence="1 7">Belongs to the bacterial ribosomal protein bL9 family.</text>
</comment>
<evidence type="ECO:0000256" key="5">
    <source>
        <dbReference type="ARBA" id="ARBA00023274"/>
    </source>
</evidence>
<evidence type="ECO:0000256" key="3">
    <source>
        <dbReference type="ARBA" id="ARBA00022884"/>
    </source>
</evidence>
<comment type="function">
    <text evidence="7">Binds to the 23S rRNA.</text>
</comment>
<evidence type="ECO:0000256" key="2">
    <source>
        <dbReference type="ARBA" id="ARBA00022730"/>
    </source>
</evidence>
<evidence type="ECO:0000256" key="7">
    <source>
        <dbReference type="HAMAP-Rule" id="MF_00503"/>
    </source>
</evidence>
<feature type="domain" description="Large ribosomal subunit protein bL9 C-terminal" evidence="9">
    <location>
        <begin position="64"/>
        <end position="146"/>
    </location>
</feature>